<dbReference type="STRING" id="134849.SAMN05443668_12664"/>
<keyword evidence="4 5" id="KW-0067">ATP-binding</keyword>
<dbReference type="Gene3D" id="1.10.510.10">
    <property type="entry name" value="Transferase(Phosphotransferase) domain 1"/>
    <property type="match status" value="1"/>
</dbReference>
<keyword evidence="6" id="KW-1133">Transmembrane helix</keyword>
<dbReference type="InterPro" id="IPR000719">
    <property type="entry name" value="Prot_kinase_dom"/>
</dbReference>
<keyword evidence="9" id="KW-1185">Reference proteome</keyword>
<dbReference type="InterPro" id="IPR017441">
    <property type="entry name" value="Protein_kinase_ATP_BS"/>
</dbReference>
<evidence type="ECO:0000256" key="5">
    <source>
        <dbReference type="PROSITE-ProRule" id="PRU10141"/>
    </source>
</evidence>
<keyword evidence="6" id="KW-0472">Membrane</keyword>
<dbReference type="SUPFAM" id="SSF50998">
    <property type="entry name" value="Quinoprotein alcohol dehydrogenase-like"/>
    <property type="match status" value="2"/>
</dbReference>
<keyword evidence="8" id="KW-0723">Serine/threonine-protein kinase</keyword>
<dbReference type="PROSITE" id="PS50011">
    <property type="entry name" value="PROTEIN_KINASE_DOM"/>
    <property type="match status" value="1"/>
</dbReference>
<dbReference type="EMBL" id="FRCS01000026">
    <property type="protein sequence ID" value="SHN47682.1"/>
    <property type="molecule type" value="Genomic_DNA"/>
</dbReference>
<dbReference type="PROSITE" id="PS00107">
    <property type="entry name" value="PROTEIN_KINASE_ATP"/>
    <property type="match status" value="1"/>
</dbReference>
<dbReference type="SMART" id="SM00564">
    <property type="entry name" value="PQQ"/>
    <property type="match status" value="6"/>
</dbReference>
<feature type="domain" description="Protein kinase" evidence="7">
    <location>
        <begin position="15"/>
        <end position="271"/>
    </location>
</feature>
<protein>
    <submittedName>
        <fullName evidence="8">Serine/threonine protein kinase</fullName>
    </submittedName>
</protein>
<dbReference type="RefSeq" id="WP_143175746.1">
    <property type="nucleotide sequence ID" value="NZ_FRCS01000026.1"/>
</dbReference>
<keyword evidence="2 5" id="KW-0547">Nucleotide-binding</keyword>
<evidence type="ECO:0000256" key="6">
    <source>
        <dbReference type="SAM" id="Phobius"/>
    </source>
</evidence>
<evidence type="ECO:0000313" key="8">
    <source>
        <dbReference type="EMBL" id="SHN47682.1"/>
    </source>
</evidence>
<dbReference type="CDD" id="cd14014">
    <property type="entry name" value="STKc_PknB_like"/>
    <property type="match status" value="1"/>
</dbReference>
<evidence type="ECO:0000313" key="9">
    <source>
        <dbReference type="Proteomes" id="UP000184440"/>
    </source>
</evidence>
<feature type="transmembrane region" description="Helical" evidence="6">
    <location>
        <begin position="324"/>
        <end position="347"/>
    </location>
</feature>
<evidence type="ECO:0000256" key="3">
    <source>
        <dbReference type="ARBA" id="ARBA00022777"/>
    </source>
</evidence>
<evidence type="ECO:0000259" key="7">
    <source>
        <dbReference type="PROSITE" id="PS50011"/>
    </source>
</evidence>
<dbReference type="Gene3D" id="3.30.200.20">
    <property type="entry name" value="Phosphorylase Kinase, domain 1"/>
    <property type="match status" value="1"/>
</dbReference>
<keyword evidence="1" id="KW-0808">Transferase</keyword>
<proteinExistence type="predicted"/>
<dbReference type="Pfam" id="PF00069">
    <property type="entry name" value="Pkinase"/>
    <property type="match status" value="1"/>
</dbReference>
<dbReference type="PANTHER" id="PTHR43289:SF34">
    <property type="entry name" value="SERINE_THREONINE-PROTEIN KINASE YBDM-RELATED"/>
    <property type="match status" value="1"/>
</dbReference>
<dbReference type="PANTHER" id="PTHR43289">
    <property type="entry name" value="MITOGEN-ACTIVATED PROTEIN KINASE KINASE KINASE 20-RELATED"/>
    <property type="match status" value="1"/>
</dbReference>
<feature type="binding site" evidence="5">
    <location>
        <position position="43"/>
    </location>
    <ligand>
        <name>ATP</name>
        <dbReference type="ChEBI" id="CHEBI:30616"/>
    </ligand>
</feature>
<dbReference type="Pfam" id="PF13360">
    <property type="entry name" value="PQQ_2"/>
    <property type="match status" value="2"/>
</dbReference>
<dbReference type="GO" id="GO:0005524">
    <property type="term" value="F:ATP binding"/>
    <property type="evidence" value="ECO:0007669"/>
    <property type="project" value="UniProtKB-UniRule"/>
</dbReference>
<reference evidence="8 9" key="1">
    <citation type="submission" date="2016-11" db="EMBL/GenBank/DDBJ databases">
        <authorList>
            <person name="Jaros S."/>
            <person name="Januszkiewicz K."/>
            <person name="Wedrychowicz H."/>
        </authorList>
    </citation>
    <scope>NUCLEOTIDE SEQUENCE [LARGE SCALE GENOMIC DNA]</scope>
    <source>
        <strain evidence="8 9">DSM 46144</strain>
    </source>
</reference>
<dbReference type="PROSITE" id="PS00108">
    <property type="entry name" value="PROTEIN_KINASE_ST"/>
    <property type="match status" value="1"/>
</dbReference>
<sequence>MEPLLPDDPDRIGPHQLLARLGAGGMGQVYLARSRGGRPVAVKVIHENLAADEGFRARFGREVAAARRVDGVFTAPLVDADAEASVPWLATAYLPALSLTDAVATHGPLPVPAARALGAALAEALDAIHRAGVVHRDLKPPNVLLTAVGPRVIDFGIARAADFSTLTGTGVIIGTPGYLAPEQITGADTGPAVDVFALGALLVYTLTGVGPFGGGNSHELLLRTVTEEPCLDGVVDADLRARLAACLDKAPDRRPVPADLLAAWSVDAPTLDDTRWLPTPIADEIGRAVAMLPGLTAAPWRVPVPASPTLVETGQRSRRLSRRALVAGGLGAVVLAAGGATFGIWWAGRSSGPVRWRIESDVGPSWPGPWLAGGLLLAPTDNDQLQGIDPATGRRRWSGGAPVSTGSVVTAAGGVGIAYAGGSDPVITGFELATGARRWEQPIAPLGTYPPAPPFVAGRIVLAGHEEGGDAAVYGLDPRTGTPAWRTPLASSDAQGVSMAGSWVYAADDEGYVYGIDAAAGVLRWRVRLGDAPTTPAGMPIAAGGRVYVAGGAGQLFALDGRTGSEVWAQVLGGVAGAPMVVGDRIYLPGVADKLVAVNAKDGATLWKSSVGSGYLVVGGQVACVRSWSGEAESGGLLTGISLDDGRTLWHREVEAYQNEQPVYAGDLFHFARTDGVVSLRPATGAVVRTVGEDDGVKLAGGMLTDGTALYLHCDPITTAGDSLCSLTLP</sequence>
<keyword evidence="6" id="KW-0812">Transmembrane</keyword>
<dbReference type="SUPFAM" id="SSF56112">
    <property type="entry name" value="Protein kinase-like (PK-like)"/>
    <property type="match status" value="1"/>
</dbReference>
<evidence type="ECO:0000256" key="4">
    <source>
        <dbReference type="ARBA" id="ARBA00022840"/>
    </source>
</evidence>
<gene>
    <name evidence="8" type="ORF">SAMN05443668_12664</name>
</gene>
<evidence type="ECO:0000256" key="1">
    <source>
        <dbReference type="ARBA" id="ARBA00022679"/>
    </source>
</evidence>
<dbReference type="InterPro" id="IPR015943">
    <property type="entry name" value="WD40/YVTN_repeat-like_dom_sf"/>
</dbReference>
<dbReference type="Proteomes" id="UP000184440">
    <property type="component" value="Unassembled WGS sequence"/>
</dbReference>
<keyword evidence="3 8" id="KW-0418">Kinase</keyword>
<dbReference type="InterPro" id="IPR008271">
    <property type="entry name" value="Ser/Thr_kinase_AS"/>
</dbReference>
<name>A0A1M7RNK8_9ACTN</name>
<organism evidence="8 9">
    <name type="scientific">Cryptosporangium aurantiacum</name>
    <dbReference type="NCBI Taxonomy" id="134849"/>
    <lineage>
        <taxon>Bacteria</taxon>
        <taxon>Bacillati</taxon>
        <taxon>Actinomycetota</taxon>
        <taxon>Actinomycetes</taxon>
        <taxon>Cryptosporangiales</taxon>
        <taxon>Cryptosporangiaceae</taxon>
        <taxon>Cryptosporangium</taxon>
    </lineage>
</organism>
<dbReference type="InterPro" id="IPR018391">
    <property type="entry name" value="PQQ_b-propeller_rpt"/>
</dbReference>
<dbReference type="InterPro" id="IPR002372">
    <property type="entry name" value="PQQ_rpt_dom"/>
</dbReference>
<dbReference type="InterPro" id="IPR011009">
    <property type="entry name" value="Kinase-like_dom_sf"/>
</dbReference>
<dbReference type="Gene3D" id="2.130.10.10">
    <property type="entry name" value="YVTN repeat-like/Quinoprotein amine dehydrogenase"/>
    <property type="match status" value="2"/>
</dbReference>
<dbReference type="InterPro" id="IPR011047">
    <property type="entry name" value="Quinoprotein_ADH-like_sf"/>
</dbReference>
<evidence type="ECO:0000256" key="2">
    <source>
        <dbReference type="ARBA" id="ARBA00022741"/>
    </source>
</evidence>
<accession>A0A1M7RNK8</accession>
<dbReference type="AlphaFoldDB" id="A0A1M7RNK8"/>
<dbReference type="GO" id="GO:0004674">
    <property type="term" value="F:protein serine/threonine kinase activity"/>
    <property type="evidence" value="ECO:0007669"/>
    <property type="project" value="UniProtKB-KW"/>
</dbReference>
<dbReference type="SMART" id="SM00220">
    <property type="entry name" value="S_TKc"/>
    <property type="match status" value="1"/>
</dbReference>
<dbReference type="OrthoDB" id="155383at2"/>